<keyword evidence="6" id="KW-1185">Reference proteome</keyword>
<dbReference type="Pfam" id="PF00892">
    <property type="entry name" value="EamA"/>
    <property type="match status" value="2"/>
</dbReference>
<evidence type="ECO:0000313" key="6">
    <source>
        <dbReference type="Proteomes" id="UP000266482"/>
    </source>
</evidence>
<feature type="transmembrane region" description="Helical" evidence="3">
    <location>
        <begin position="97"/>
        <end position="115"/>
    </location>
</feature>
<protein>
    <submittedName>
        <fullName evidence="5">DMT family transporter</fullName>
    </submittedName>
</protein>
<dbReference type="Proteomes" id="UP000266482">
    <property type="component" value="Unassembled WGS sequence"/>
</dbReference>
<feature type="transmembrane region" description="Helical" evidence="3">
    <location>
        <begin position="277"/>
        <end position="294"/>
    </location>
</feature>
<feature type="transmembrane region" description="Helical" evidence="3">
    <location>
        <begin position="187"/>
        <end position="207"/>
    </location>
</feature>
<feature type="transmembrane region" description="Helical" evidence="3">
    <location>
        <begin position="41"/>
        <end position="60"/>
    </location>
</feature>
<dbReference type="RefSeq" id="WP_119600798.1">
    <property type="nucleotide sequence ID" value="NZ_QXQA01000010.1"/>
</dbReference>
<dbReference type="AlphaFoldDB" id="A0A3A1UUR6"/>
<feature type="transmembrane region" description="Helical" evidence="3">
    <location>
        <begin position="72"/>
        <end position="91"/>
    </location>
</feature>
<comment type="similarity">
    <text evidence="2">Belongs to the EamA transporter family.</text>
</comment>
<feature type="transmembrane region" description="Helical" evidence="3">
    <location>
        <begin position="157"/>
        <end position="175"/>
    </location>
</feature>
<dbReference type="InterPro" id="IPR000620">
    <property type="entry name" value="EamA_dom"/>
</dbReference>
<evidence type="ECO:0000256" key="2">
    <source>
        <dbReference type="ARBA" id="ARBA00007362"/>
    </source>
</evidence>
<feature type="transmembrane region" description="Helical" evidence="3">
    <location>
        <begin position="127"/>
        <end position="145"/>
    </location>
</feature>
<evidence type="ECO:0000259" key="4">
    <source>
        <dbReference type="Pfam" id="PF00892"/>
    </source>
</evidence>
<comment type="caution">
    <text evidence="5">The sequence shown here is derived from an EMBL/GenBank/DDBJ whole genome shotgun (WGS) entry which is preliminary data.</text>
</comment>
<keyword evidence="3" id="KW-1133">Transmembrane helix</keyword>
<dbReference type="SUPFAM" id="SSF103481">
    <property type="entry name" value="Multidrug resistance efflux transporter EmrE"/>
    <property type="match status" value="2"/>
</dbReference>
<sequence>MGRSIKLSSKGYAAAALSAAGFGAMGLFAQSAYAAGWPPELLLAARFSIAAILFWAFMPLSGGGWRVSRKTLFQLAGMGIAGYALMALLLFFAYRFIPVGAAVTVFYTYPIWVSLLHARKSRAKTGVLQYAPPAVSFIGLVVMFMSNWEKAASDQALGYFLALFCSVVYALYILVSEHVLKQSSAYVSSAYIAGFAAIPLIAVAWMTGSLDGLAGPGSLQAWGAAGGLALFSTFGAITLFAYGVRLLGPNRASVISYLEPILAAALSAAFLQQYLTPQQITGGVIVLVGVLFMQRKDARTHGLRPDMV</sequence>
<reference evidence="5 6" key="1">
    <citation type="submission" date="2018-09" db="EMBL/GenBank/DDBJ databases">
        <title>Paenibacillus aracenensis nov. sp. isolated from a cave in southern Spain.</title>
        <authorList>
            <person name="Jurado V."/>
            <person name="Gutierrez-Patricio S."/>
            <person name="Gonzalez-Pimentel J.L."/>
            <person name="Miller A.Z."/>
            <person name="Laiz L."/>
            <person name="Saiz-Jimenez C."/>
        </authorList>
    </citation>
    <scope>NUCLEOTIDE SEQUENCE [LARGE SCALE GENOMIC DNA]</scope>
    <source>
        <strain evidence="5 6">DSM 22867</strain>
    </source>
</reference>
<proteinExistence type="inferred from homology"/>
<keyword evidence="3" id="KW-0812">Transmembrane</keyword>
<gene>
    <name evidence="5" type="ORF">D3P08_16480</name>
</gene>
<name>A0A3A1UUR6_9BACL</name>
<dbReference type="EMBL" id="QXQA01000010">
    <property type="protein sequence ID" value="RIX51506.1"/>
    <property type="molecule type" value="Genomic_DNA"/>
</dbReference>
<organism evidence="5 6">
    <name type="scientific">Paenibacillus nanensis</name>
    <dbReference type="NCBI Taxonomy" id="393251"/>
    <lineage>
        <taxon>Bacteria</taxon>
        <taxon>Bacillati</taxon>
        <taxon>Bacillota</taxon>
        <taxon>Bacilli</taxon>
        <taxon>Bacillales</taxon>
        <taxon>Paenibacillaceae</taxon>
        <taxon>Paenibacillus</taxon>
    </lineage>
</organism>
<feature type="transmembrane region" description="Helical" evidence="3">
    <location>
        <begin position="12"/>
        <end position="35"/>
    </location>
</feature>
<feature type="domain" description="EamA" evidence="4">
    <location>
        <begin position="157"/>
        <end position="293"/>
    </location>
</feature>
<accession>A0A3A1UUR6</accession>
<dbReference type="GO" id="GO:0016020">
    <property type="term" value="C:membrane"/>
    <property type="evidence" value="ECO:0007669"/>
    <property type="project" value="InterPro"/>
</dbReference>
<feature type="transmembrane region" description="Helical" evidence="3">
    <location>
        <begin position="254"/>
        <end position="271"/>
    </location>
</feature>
<feature type="transmembrane region" description="Helical" evidence="3">
    <location>
        <begin position="219"/>
        <end position="242"/>
    </location>
</feature>
<evidence type="ECO:0000256" key="3">
    <source>
        <dbReference type="SAM" id="Phobius"/>
    </source>
</evidence>
<keyword evidence="3" id="KW-0472">Membrane</keyword>
<dbReference type="PANTHER" id="PTHR22911">
    <property type="entry name" value="ACYL-MALONYL CONDENSING ENZYME-RELATED"/>
    <property type="match status" value="1"/>
</dbReference>
<dbReference type="OrthoDB" id="6707571at2"/>
<evidence type="ECO:0000313" key="5">
    <source>
        <dbReference type="EMBL" id="RIX51506.1"/>
    </source>
</evidence>
<dbReference type="InterPro" id="IPR037185">
    <property type="entry name" value="EmrE-like"/>
</dbReference>
<feature type="domain" description="EamA" evidence="4">
    <location>
        <begin position="10"/>
        <end position="144"/>
    </location>
</feature>
<evidence type="ECO:0000256" key="1">
    <source>
        <dbReference type="ARBA" id="ARBA00004127"/>
    </source>
</evidence>
<comment type="subcellular location">
    <subcellularLocation>
        <location evidence="1">Endomembrane system</location>
        <topology evidence="1">Multi-pass membrane protein</topology>
    </subcellularLocation>
</comment>